<name>A0AA36E9W5_LACSI</name>
<dbReference type="SUPFAM" id="SSF51735">
    <property type="entry name" value="NAD(P)-binding Rossmann-fold domains"/>
    <property type="match status" value="1"/>
</dbReference>
<accession>A0AA36E9W5</accession>
<dbReference type="InterPro" id="IPR036291">
    <property type="entry name" value="NAD(P)-bd_dom_sf"/>
</dbReference>
<dbReference type="CDD" id="cd05233">
    <property type="entry name" value="SDR_c"/>
    <property type="match status" value="1"/>
</dbReference>
<dbReference type="AlphaFoldDB" id="A0AA36E9W5"/>
<dbReference type="Gene3D" id="3.40.50.720">
    <property type="entry name" value="NAD(P)-binding Rossmann-like Domain"/>
    <property type="match status" value="1"/>
</dbReference>
<evidence type="ECO:0000313" key="1">
    <source>
        <dbReference type="EMBL" id="CAI9287622.1"/>
    </source>
</evidence>
<gene>
    <name evidence="1" type="ORF">LSALG_LOCUS26974</name>
</gene>
<dbReference type="Proteomes" id="UP001177003">
    <property type="component" value="Chromosome 5"/>
</dbReference>
<evidence type="ECO:0008006" key="3">
    <source>
        <dbReference type="Google" id="ProtNLM"/>
    </source>
</evidence>
<reference evidence="1" key="1">
    <citation type="submission" date="2023-04" db="EMBL/GenBank/DDBJ databases">
        <authorList>
            <person name="Vijverberg K."/>
            <person name="Xiong W."/>
            <person name="Schranz E."/>
        </authorList>
    </citation>
    <scope>NUCLEOTIDE SEQUENCE</scope>
</reference>
<organism evidence="1 2">
    <name type="scientific">Lactuca saligna</name>
    <name type="common">Willowleaf lettuce</name>
    <dbReference type="NCBI Taxonomy" id="75948"/>
    <lineage>
        <taxon>Eukaryota</taxon>
        <taxon>Viridiplantae</taxon>
        <taxon>Streptophyta</taxon>
        <taxon>Embryophyta</taxon>
        <taxon>Tracheophyta</taxon>
        <taxon>Spermatophyta</taxon>
        <taxon>Magnoliopsida</taxon>
        <taxon>eudicotyledons</taxon>
        <taxon>Gunneridae</taxon>
        <taxon>Pentapetalae</taxon>
        <taxon>asterids</taxon>
        <taxon>campanulids</taxon>
        <taxon>Asterales</taxon>
        <taxon>Asteraceae</taxon>
        <taxon>Cichorioideae</taxon>
        <taxon>Cichorieae</taxon>
        <taxon>Lactucinae</taxon>
        <taxon>Lactuca</taxon>
    </lineage>
</organism>
<dbReference type="PANTHER" id="PTHR44375">
    <property type="entry name" value="BETA-KETOACYL-ACP REDUCTASE-LIKE PROTEIN-RELATED"/>
    <property type="match status" value="1"/>
</dbReference>
<keyword evidence="2" id="KW-1185">Reference proteome</keyword>
<dbReference type="PANTHER" id="PTHR44375:SF15">
    <property type="entry name" value="GLUCOSE_RIBITOL DEHYDROGENASE-RELATED"/>
    <property type="match status" value="1"/>
</dbReference>
<evidence type="ECO:0000313" key="2">
    <source>
        <dbReference type="Proteomes" id="UP001177003"/>
    </source>
</evidence>
<dbReference type="PRINTS" id="PR00081">
    <property type="entry name" value="GDHRDH"/>
</dbReference>
<dbReference type="EMBL" id="OX465081">
    <property type="protein sequence ID" value="CAI9287622.1"/>
    <property type="molecule type" value="Genomic_DNA"/>
</dbReference>
<dbReference type="Pfam" id="PF13561">
    <property type="entry name" value="adh_short_C2"/>
    <property type="match status" value="1"/>
</dbReference>
<protein>
    <recommendedName>
        <fullName evidence="3">3-oxoacyl-[acyl-carrier-protein] reductase</fullName>
    </recommendedName>
</protein>
<dbReference type="InterPro" id="IPR002347">
    <property type="entry name" value="SDR_fam"/>
</dbReference>
<sequence>MVQLLMASSHQSPVQGALDLSEKDWEKAFKTNVTGTWLMLKYVCRHMVALNQGGSIINISSCAGLGRTHEIGAVAYISSKAAFNTMTKVMAMELGKHKIRVNSICPGLFKSEITEELLKKKWLKNVVSNIVPLKDLGTTDPDLTSLVRYLVHGSSDYVNGNIFIVEAGYILPSVPLYSSL</sequence>
<proteinExistence type="predicted"/>